<evidence type="ECO:0000256" key="2">
    <source>
        <dbReference type="ARBA" id="ARBA00004752"/>
    </source>
</evidence>
<dbReference type="InterPro" id="IPR013221">
    <property type="entry name" value="Mur_ligase_cen"/>
</dbReference>
<dbReference type="InterPro" id="IPR005758">
    <property type="entry name" value="UDP-N-AcMur_Ala_ligase_MurC"/>
</dbReference>
<feature type="domain" description="Mur ligase N-terminal catalytic" evidence="15">
    <location>
        <begin position="1"/>
        <end position="97"/>
    </location>
</feature>
<dbReference type="NCBIfam" id="TIGR01082">
    <property type="entry name" value="murC"/>
    <property type="match status" value="1"/>
</dbReference>
<evidence type="ECO:0000259" key="17">
    <source>
        <dbReference type="Pfam" id="PF08245"/>
    </source>
</evidence>
<evidence type="ECO:0000256" key="13">
    <source>
        <dbReference type="ARBA" id="ARBA00047833"/>
    </source>
</evidence>
<dbReference type="AlphaFoldDB" id="A0A932GPG9"/>
<keyword evidence="12 14" id="KW-0961">Cell wall biogenesis/degradation</keyword>
<evidence type="ECO:0000256" key="11">
    <source>
        <dbReference type="ARBA" id="ARBA00023306"/>
    </source>
</evidence>
<dbReference type="InterPro" id="IPR050061">
    <property type="entry name" value="MurCDEF_pg_biosynth"/>
</dbReference>
<feature type="binding site" evidence="14">
    <location>
        <begin position="103"/>
        <end position="109"/>
    </location>
    <ligand>
        <name>ATP</name>
        <dbReference type="ChEBI" id="CHEBI:30616"/>
    </ligand>
</feature>
<keyword evidence="6 14" id="KW-0132">Cell division</keyword>
<gene>
    <name evidence="14" type="primary">murC</name>
    <name evidence="18" type="ORF">HYY65_05885</name>
</gene>
<evidence type="ECO:0000256" key="7">
    <source>
        <dbReference type="ARBA" id="ARBA00022741"/>
    </source>
</evidence>
<dbReference type="GO" id="GO:0005737">
    <property type="term" value="C:cytoplasm"/>
    <property type="evidence" value="ECO:0007669"/>
    <property type="project" value="UniProtKB-SubCell"/>
</dbReference>
<feature type="domain" description="Mur ligase central" evidence="17">
    <location>
        <begin position="101"/>
        <end position="279"/>
    </location>
</feature>
<dbReference type="EC" id="6.3.2.8" evidence="3 14"/>
<dbReference type="InterPro" id="IPR036565">
    <property type="entry name" value="Mur-like_cat_sf"/>
</dbReference>
<name>A0A932GPG9_UNCTE</name>
<dbReference type="Gene3D" id="3.40.50.720">
    <property type="entry name" value="NAD(P)-binding Rossmann-like Domain"/>
    <property type="match status" value="1"/>
</dbReference>
<comment type="similarity">
    <text evidence="14">Belongs to the MurCDEF family.</text>
</comment>
<organism evidence="18 19">
    <name type="scientific">Tectimicrobiota bacterium</name>
    <dbReference type="NCBI Taxonomy" id="2528274"/>
    <lineage>
        <taxon>Bacteria</taxon>
        <taxon>Pseudomonadati</taxon>
        <taxon>Nitrospinota/Tectimicrobiota group</taxon>
        <taxon>Candidatus Tectimicrobiota</taxon>
    </lineage>
</organism>
<dbReference type="InterPro" id="IPR000713">
    <property type="entry name" value="Mur_ligase_N"/>
</dbReference>
<evidence type="ECO:0000259" key="15">
    <source>
        <dbReference type="Pfam" id="PF01225"/>
    </source>
</evidence>
<dbReference type="Pfam" id="PF01225">
    <property type="entry name" value="Mur_ligase"/>
    <property type="match status" value="1"/>
</dbReference>
<dbReference type="GO" id="GO:0071555">
    <property type="term" value="P:cell wall organization"/>
    <property type="evidence" value="ECO:0007669"/>
    <property type="project" value="UniProtKB-KW"/>
</dbReference>
<dbReference type="PANTHER" id="PTHR43445">
    <property type="entry name" value="UDP-N-ACETYLMURAMATE--L-ALANINE LIGASE-RELATED"/>
    <property type="match status" value="1"/>
</dbReference>
<comment type="function">
    <text evidence="14">Cell wall formation.</text>
</comment>
<dbReference type="GO" id="GO:0009252">
    <property type="term" value="P:peptidoglycan biosynthetic process"/>
    <property type="evidence" value="ECO:0007669"/>
    <property type="project" value="UniProtKB-UniRule"/>
</dbReference>
<evidence type="ECO:0000256" key="9">
    <source>
        <dbReference type="ARBA" id="ARBA00022960"/>
    </source>
</evidence>
<keyword evidence="5 14" id="KW-0436">Ligase</keyword>
<dbReference type="SUPFAM" id="SSF53623">
    <property type="entry name" value="MurD-like peptide ligases, catalytic domain"/>
    <property type="match status" value="1"/>
</dbReference>
<dbReference type="SUPFAM" id="SSF53244">
    <property type="entry name" value="MurD-like peptide ligases, peptide-binding domain"/>
    <property type="match status" value="1"/>
</dbReference>
<evidence type="ECO:0000313" key="18">
    <source>
        <dbReference type="EMBL" id="MBI3014580.1"/>
    </source>
</evidence>
<evidence type="ECO:0000256" key="8">
    <source>
        <dbReference type="ARBA" id="ARBA00022840"/>
    </source>
</evidence>
<dbReference type="EMBL" id="JACPSX010000104">
    <property type="protein sequence ID" value="MBI3014580.1"/>
    <property type="molecule type" value="Genomic_DNA"/>
</dbReference>
<keyword evidence="11 14" id="KW-0131">Cell cycle</keyword>
<dbReference type="Gene3D" id="3.40.1190.10">
    <property type="entry name" value="Mur-like, catalytic domain"/>
    <property type="match status" value="1"/>
</dbReference>
<dbReference type="Proteomes" id="UP000741360">
    <property type="component" value="Unassembled WGS sequence"/>
</dbReference>
<dbReference type="InterPro" id="IPR004101">
    <property type="entry name" value="Mur_ligase_C"/>
</dbReference>
<evidence type="ECO:0000256" key="5">
    <source>
        <dbReference type="ARBA" id="ARBA00022598"/>
    </source>
</evidence>
<comment type="subcellular location">
    <subcellularLocation>
        <location evidence="1 14">Cytoplasm</location>
    </subcellularLocation>
</comment>
<dbReference type="HAMAP" id="MF_00046">
    <property type="entry name" value="MurC"/>
    <property type="match status" value="1"/>
</dbReference>
<keyword evidence="7 14" id="KW-0547">Nucleotide-binding</keyword>
<comment type="pathway">
    <text evidence="2 14">Cell wall biogenesis; peptidoglycan biosynthesis.</text>
</comment>
<dbReference type="GO" id="GO:0005524">
    <property type="term" value="F:ATP binding"/>
    <property type="evidence" value="ECO:0007669"/>
    <property type="project" value="UniProtKB-UniRule"/>
</dbReference>
<keyword evidence="10 14" id="KW-0573">Peptidoglycan synthesis</keyword>
<evidence type="ECO:0000313" key="19">
    <source>
        <dbReference type="Proteomes" id="UP000741360"/>
    </source>
</evidence>
<keyword evidence="9 14" id="KW-0133">Cell shape</keyword>
<evidence type="ECO:0000256" key="6">
    <source>
        <dbReference type="ARBA" id="ARBA00022618"/>
    </source>
</evidence>
<dbReference type="Pfam" id="PF02875">
    <property type="entry name" value="Mur_ligase_C"/>
    <property type="match status" value="1"/>
</dbReference>
<evidence type="ECO:0000256" key="12">
    <source>
        <dbReference type="ARBA" id="ARBA00023316"/>
    </source>
</evidence>
<dbReference type="GO" id="GO:0008360">
    <property type="term" value="P:regulation of cell shape"/>
    <property type="evidence" value="ECO:0007669"/>
    <property type="project" value="UniProtKB-KW"/>
</dbReference>
<reference evidence="18" key="1">
    <citation type="submission" date="2020-07" db="EMBL/GenBank/DDBJ databases">
        <title>Huge and variable diversity of episymbiotic CPR bacteria and DPANN archaea in groundwater ecosystems.</title>
        <authorList>
            <person name="He C.Y."/>
            <person name="Keren R."/>
            <person name="Whittaker M."/>
            <person name="Farag I.F."/>
            <person name="Doudna J."/>
            <person name="Cate J.H.D."/>
            <person name="Banfield J.F."/>
        </authorList>
    </citation>
    <scope>NUCLEOTIDE SEQUENCE</scope>
    <source>
        <strain evidence="18">NC_groundwater_717_Ag_S-0.2um_59_8</strain>
    </source>
</reference>
<dbReference type="GO" id="GO:0051301">
    <property type="term" value="P:cell division"/>
    <property type="evidence" value="ECO:0007669"/>
    <property type="project" value="UniProtKB-KW"/>
</dbReference>
<dbReference type="InterPro" id="IPR036615">
    <property type="entry name" value="Mur_ligase_C_dom_sf"/>
</dbReference>
<evidence type="ECO:0000256" key="3">
    <source>
        <dbReference type="ARBA" id="ARBA00012211"/>
    </source>
</evidence>
<comment type="caution">
    <text evidence="18">The sequence shown here is derived from an EMBL/GenBank/DDBJ whole genome shotgun (WGS) entry which is preliminary data.</text>
</comment>
<dbReference type="Gene3D" id="3.90.190.20">
    <property type="entry name" value="Mur ligase, C-terminal domain"/>
    <property type="match status" value="1"/>
</dbReference>
<dbReference type="GO" id="GO:0008763">
    <property type="term" value="F:UDP-N-acetylmuramate-L-alanine ligase activity"/>
    <property type="evidence" value="ECO:0007669"/>
    <property type="project" value="UniProtKB-UniRule"/>
</dbReference>
<keyword evidence="4 14" id="KW-0963">Cytoplasm</keyword>
<evidence type="ECO:0000256" key="10">
    <source>
        <dbReference type="ARBA" id="ARBA00022984"/>
    </source>
</evidence>
<accession>A0A932GPG9</accession>
<dbReference type="SUPFAM" id="SSF51984">
    <property type="entry name" value="MurCD N-terminal domain"/>
    <property type="match status" value="1"/>
</dbReference>
<feature type="domain" description="Mur ligase C-terminal" evidence="16">
    <location>
        <begin position="302"/>
        <end position="432"/>
    </location>
</feature>
<keyword evidence="8 14" id="KW-0067">ATP-binding</keyword>
<evidence type="ECO:0000256" key="14">
    <source>
        <dbReference type="HAMAP-Rule" id="MF_00046"/>
    </source>
</evidence>
<dbReference type="PANTHER" id="PTHR43445:SF3">
    <property type="entry name" value="UDP-N-ACETYLMURAMATE--L-ALANINE LIGASE"/>
    <property type="match status" value="1"/>
</dbReference>
<evidence type="ECO:0000259" key="16">
    <source>
        <dbReference type="Pfam" id="PF02875"/>
    </source>
</evidence>
<sequence>MVGIGGMGMCGIAEVLLNLGYEVSGSDLSGSETTRRLKRLGARISSGHHPRNVDGADVVVYSSAVHPDNVEVAAARERQIPVIRRAEMLAELMRMKYGIAVGGTHGKTTTTSLIAAVLAAGSLDPTVVIGGKVNSLGSNAKVGKGDFLVAEADESDGSFLNLSPTIAVVTTLDPEHLDYYRDMEHLQETFLTFINRVPFYGLAVLCLDQEHIRSLLPRVEKRHLTYGFTDKADIWATKIEHQGLGSTFQVQFRGENLGEVSLQIPGDHNVYNSLAAVAVGLELNVPFKVIARALGEFGGIARRFQIKGEAGGIVVVDDYGHHPTEIRATLRAARQVWPDRRLVVLFQPHRYTRTKALLSEFFTAFYDADALAITDIYPAGEPPIAGVDSLLLVEGVRRHGQPEVAYLPRQEIQDALPGFARPGDVLFTLGAGDVWKCGENLLKSKKPRQRGKGN</sequence>
<evidence type="ECO:0000256" key="1">
    <source>
        <dbReference type="ARBA" id="ARBA00004496"/>
    </source>
</evidence>
<proteinExistence type="inferred from homology"/>
<protein>
    <recommendedName>
        <fullName evidence="3 14">UDP-N-acetylmuramate--L-alanine ligase</fullName>
        <ecNumber evidence="3 14">6.3.2.8</ecNumber>
    </recommendedName>
    <alternativeName>
        <fullName evidence="14">UDP-N-acetylmuramoyl-L-alanine synthetase</fullName>
    </alternativeName>
</protein>
<comment type="catalytic activity">
    <reaction evidence="13 14">
        <text>UDP-N-acetyl-alpha-D-muramate + L-alanine + ATP = UDP-N-acetyl-alpha-D-muramoyl-L-alanine + ADP + phosphate + H(+)</text>
        <dbReference type="Rhea" id="RHEA:23372"/>
        <dbReference type="ChEBI" id="CHEBI:15378"/>
        <dbReference type="ChEBI" id="CHEBI:30616"/>
        <dbReference type="ChEBI" id="CHEBI:43474"/>
        <dbReference type="ChEBI" id="CHEBI:57972"/>
        <dbReference type="ChEBI" id="CHEBI:70757"/>
        <dbReference type="ChEBI" id="CHEBI:83898"/>
        <dbReference type="ChEBI" id="CHEBI:456216"/>
        <dbReference type="EC" id="6.3.2.8"/>
    </reaction>
</comment>
<evidence type="ECO:0000256" key="4">
    <source>
        <dbReference type="ARBA" id="ARBA00022490"/>
    </source>
</evidence>
<dbReference type="Pfam" id="PF08245">
    <property type="entry name" value="Mur_ligase_M"/>
    <property type="match status" value="1"/>
</dbReference>